<name>V2W3Y8_MONRO</name>
<evidence type="ECO:0000313" key="2">
    <source>
        <dbReference type="Proteomes" id="UP000017559"/>
    </source>
</evidence>
<proteinExistence type="predicted"/>
<reference evidence="1 2" key="1">
    <citation type="journal article" date="2014" name="BMC Genomics">
        <title>Genome and secretome analysis of the hemibiotrophic fungal pathogen, Moniliophthora roreri, which causes frosty pod rot disease of cacao: mechanisms of the biotrophic and necrotrophic phases.</title>
        <authorList>
            <person name="Meinhardt L.W."/>
            <person name="Costa G.G.L."/>
            <person name="Thomazella D.P.T."/>
            <person name="Teixeira P.J.P.L."/>
            <person name="Carazzolle M.F."/>
            <person name="Schuster S.C."/>
            <person name="Carlson J.E."/>
            <person name="Guiltinan M.J."/>
            <person name="Mieczkowski P."/>
            <person name="Farmer A."/>
            <person name="Ramaraj T."/>
            <person name="Crozier J."/>
            <person name="Davis R.E."/>
            <person name="Shao J."/>
            <person name="Melnick R.L."/>
            <person name="Pereira G.A.G."/>
            <person name="Bailey B.A."/>
        </authorList>
    </citation>
    <scope>NUCLEOTIDE SEQUENCE [LARGE SCALE GENOMIC DNA]</scope>
    <source>
        <strain evidence="1 2">MCA 2997</strain>
    </source>
</reference>
<gene>
    <name evidence="1" type="ORF">Moror_15674</name>
</gene>
<dbReference type="Proteomes" id="UP000017559">
    <property type="component" value="Unassembled WGS sequence"/>
</dbReference>
<evidence type="ECO:0000313" key="1">
    <source>
        <dbReference type="EMBL" id="ESK81518.1"/>
    </source>
</evidence>
<dbReference type="EMBL" id="AWSO01002405">
    <property type="protein sequence ID" value="ESK81518.1"/>
    <property type="molecule type" value="Genomic_DNA"/>
</dbReference>
<comment type="caution">
    <text evidence="1">The sequence shown here is derived from an EMBL/GenBank/DDBJ whole genome shotgun (WGS) entry which is preliminary data.</text>
</comment>
<dbReference type="KEGG" id="mrr:Moror_15674"/>
<keyword evidence="2" id="KW-1185">Reference proteome</keyword>
<dbReference type="AlphaFoldDB" id="V2W3Y8"/>
<protein>
    <submittedName>
        <fullName evidence="1">Uncharacterized protein</fullName>
    </submittedName>
</protein>
<organism evidence="1 2">
    <name type="scientific">Moniliophthora roreri (strain MCA 2997)</name>
    <name type="common">Cocoa frosty pod rot fungus</name>
    <name type="synonym">Crinipellis roreri</name>
    <dbReference type="NCBI Taxonomy" id="1381753"/>
    <lineage>
        <taxon>Eukaryota</taxon>
        <taxon>Fungi</taxon>
        <taxon>Dikarya</taxon>
        <taxon>Basidiomycota</taxon>
        <taxon>Agaricomycotina</taxon>
        <taxon>Agaricomycetes</taxon>
        <taxon>Agaricomycetidae</taxon>
        <taxon>Agaricales</taxon>
        <taxon>Marasmiineae</taxon>
        <taxon>Marasmiaceae</taxon>
        <taxon>Moniliophthora</taxon>
    </lineage>
</organism>
<accession>V2W3Y8</accession>
<dbReference type="HOGENOM" id="CLU_2758370_0_0_1"/>
<sequence>MVSFEGATEAVETIEELRAILTSENAQGCSLGSGYRFRPESGGATSIGSLITTRKHRLPKTLCQKSPDAS</sequence>